<protein>
    <submittedName>
        <fullName evidence="2">Uncharacterized protein</fullName>
    </submittedName>
</protein>
<feature type="transmembrane region" description="Helical" evidence="1">
    <location>
        <begin position="32"/>
        <end position="53"/>
    </location>
</feature>
<organism evidence="2 3">
    <name type="scientific">Antarctobacter heliothermus</name>
    <dbReference type="NCBI Taxonomy" id="74033"/>
    <lineage>
        <taxon>Bacteria</taxon>
        <taxon>Pseudomonadati</taxon>
        <taxon>Pseudomonadota</taxon>
        <taxon>Alphaproteobacteria</taxon>
        <taxon>Rhodobacterales</taxon>
        <taxon>Roseobacteraceae</taxon>
        <taxon>Antarctobacter</taxon>
    </lineage>
</organism>
<proteinExistence type="predicted"/>
<dbReference type="RefSeq" id="WP_157733410.1">
    <property type="nucleotide sequence ID" value="NZ_CP022540.1"/>
</dbReference>
<keyword evidence="3" id="KW-1185">Reference proteome</keyword>
<feature type="transmembrane region" description="Helical" evidence="1">
    <location>
        <begin position="5"/>
        <end position="26"/>
    </location>
</feature>
<gene>
    <name evidence="2" type="ORF">ANTHELSMS3_01200</name>
</gene>
<keyword evidence="1" id="KW-1133">Transmembrane helix</keyword>
<dbReference type="Proteomes" id="UP000203589">
    <property type="component" value="Chromosome"/>
</dbReference>
<sequence length="71" mass="7567">MAIIIYMLSSFIGLFAAIVGYVFFGLNFADAFLVYSAGSIALGTLIVSGSLLLGETPHSSAHDHRKRQTTS</sequence>
<keyword evidence="1" id="KW-0812">Transmembrane</keyword>
<evidence type="ECO:0000256" key="1">
    <source>
        <dbReference type="SAM" id="Phobius"/>
    </source>
</evidence>
<name>A0A222E131_9RHOB</name>
<dbReference type="EMBL" id="CP022540">
    <property type="protein sequence ID" value="ASP19914.1"/>
    <property type="molecule type" value="Genomic_DNA"/>
</dbReference>
<reference evidence="2 3" key="1">
    <citation type="submission" date="2017-07" db="EMBL/GenBank/DDBJ databases">
        <title>Genome Sequence of Antarctobacter heliothermus Strain SMS3 Isolated from a culture of the Diatom Skeletonema marinoi.</title>
        <authorList>
            <person name="Topel M."/>
            <person name="Pinder M.I.M."/>
            <person name="Johansson O.N."/>
            <person name="Kourtchenko O."/>
            <person name="Godhe A."/>
            <person name="Clarke A.K."/>
        </authorList>
    </citation>
    <scope>NUCLEOTIDE SEQUENCE [LARGE SCALE GENOMIC DNA]</scope>
    <source>
        <strain evidence="2 3">SMS3</strain>
    </source>
</reference>
<dbReference type="AlphaFoldDB" id="A0A222E131"/>
<accession>A0A222E131</accession>
<evidence type="ECO:0000313" key="3">
    <source>
        <dbReference type="Proteomes" id="UP000203589"/>
    </source>
</evidence>
<dbReference type="KEGG" id="aht:ANTHELSMS3_01200"/>
<evidence type="ECO:0000313" key="2">
    <source>
        <dbReference type="EMBL" id="ASP19914.1"/>
    </source>
</evidence>
<keyword evidence="1" id="KW-0472">Membrane</keyword>